<reference evidence="1" key="1">
    <citation type="submission" date="2009-08" db="EMBL/GenBank/DDBJ databases">
        <authorList>
            <person name="Cheung F."/>
            <person name="Xiao Y."/>
            <person name="Chan A."/>
            <person name="Moskal W."/>
            <person name="Town C.D."/>
        </authorList>
    </citation>
    <scope>NUCLEOTIDE SEQUENCE</scope>
</reference>
<accession>C6TC95</accession>
<organism evidence="1">
    <name type="scientific">Glycine max</name>
    <name type="common">Soybean</name>
    <name type="synonym">Glycine hispida</name>
    <dbReference type="NCBI Taxonomy" id="3847"/>
    <lineage>
        <taxon>Eukaryota</taxon>
        <taxon>Viridiplantae</taxon>
        <taxon>Streptophyta</taxon>
        <taxon>Embryophyta</taxon>
        <taxon>Tracheophyta</taxon>
        <taxon>Spermatophyta</taxon>
        <taxon>Magnoliopsida</taxon>
        <taxon>eudicotyledons</taxon>
        <taxon>Gunneridae</taxon>
        <taxon>Pentapetalae</taxon>
        <taxon>rosids</taxon>
        <taxon>fabids</taxon>
        <taxon>Fabales</taxon>
        <taxon>Fabaceae</taxon>
        <taxon>Papilionoideae</taxon>
        <taxon>50 kb inversion clade</taxon>
        <taxon>NPAAA clade</taxon>
        <taxon>indigoferoid/millettioid clade</taxon>
        <taxon>Phaseoleae</taxon>
        <taxon>Glycine</taxon>
        <taxon>Glycine subgen. Soja</taxon>
    </lineage>
</organism>
<name>C6TC95_SOYBN</name>
<dbReference type="EMBL" id="BT095175">
    <property type="protein sequence ID" value="ACU19447.1"/>
    <property type="molecule type" value="mRNA"/>
</dbReference>
<dbReference type="AlphaFoldDB" id="C6TC95"/>
<proteinExistence type="evidence at transcript level"/>
<protein>
    <submittedName>
        <fullName evidence="1">Uncharacterized protein</fullName>
    </submittedName>
</protein>
<evidence type="ECO:0000313" key="1">
    <source>
        <dbReference type="EMBL" id="ACU19447.1"/>
    </source>
</evidence>
<sequence length="59" mass="7001">MLKSQRLSQLFDCIFRSREQNFVTSMKSHGSCLACTNTQQRFVSYIHNIVTYYVNEKTF</sequence>